<dbReference type="GO" id="GO:0008757">
    <property type="term" value="F:S-adenosylmethionine-dependent methyltransferase activity"/>
    <property type="evidence" value="ECO:0007669"/>
    <property type="project" value="TreeGrafter"/>
</dbReference>
<evidence type="ECO:0000256" key="4">
    <source>
        <dbReference type="ARBA" id="ARBA00023453"/>
    </source>
</evidence>
<keyword evidence="2" id="KW-0808">Transferase</keyword>
<keyword evidence="7" id="KW-1185">Reference proteome</keyword>
<evidence type="ECO:0000313" key="7">
    <source>
        <dbReference type="Proteomes" id="UP000011087"/>
    </source>
</evidence>
<keyword evidence="3" id="KW-0949">S-adenosyl-L-methionine</keyword>
<dbReference type="InterPro" id="IPR050362">
    <property type="entry name" value="Cation-dep_OMT"/>
</dbReference>
<dbReference type="GeneID" id="17306791"/>
<evidence type="ECO:0008006" key="8">
    <source>
        <dbReference type="Google" id="ProtNLM"/>
    </source>
</evidence>
<accession>L1JPD0</accession>
<evidence type="ECO:0000313" key="6">
    <source>
        <dbReference type="EnsemblProtists" id="EKX50287"/>
    </source>
</evidence>
<gene>
    <name evidence="5" type="ORF">GUITHDRAFT_62362</name>
</gene>
<evidence type="ECO:0000256" key="1">
    <source>
        <dbReference type="ARBA" id="ARBA00022603"/>
    </source>
</evidence>
<dbReference type="GO" id="GO:0008171">
    <property type="term" value="F:O-methyltransferase activity"/>
    <property type="evidence" value="ECO:0007669"/>
    <property type="project" value="InterPro"/>
</dbReference>
<dbReference type="AlphaFoldDB" id="L1JPD0"/>
<dbReference type="RefSeq" id="XP_005837267.1">
    <property type="nucleotide sequence ID" value="XM_005837210.1"/>
</dbReference>
<dbReference type="InterPro" id="IPR002935">
    <property type="entry name" value="SAM_O-MeTrfase"/>
</dbReference>
<dbReference type="PaxDb" id="55529-EKX50287"/>
<dbReference type="OMA" id="PAYFEWA"/>
<dbReference type="Gene3D" id="3.40.50.150">
    <property type="entry name" value="Vaccinia Virus protein VP39"/>
    <property type="match status" value="1"/>
</dbReference>
<dbReference type="PROSITE" id="PS51682">
    <property type="entry name" value="SAM_OMT_I"/>
    <property type="match status" value="1"/>
</dbReference>
<reference evidence="5 7" key="1">
    <citation type="journal article" date="2012" name="Nature">
        <title>Algal genomes reveal evolutionary mosaicism and the fate of nucleomorphs.</title>
        <authorList>
            <consortium name="DOE Joint Genome Institute"/>
            <person name="Curtis B.A."/>
            <person name="Tanifuji G."/>
            <person name="Burki F."/>
            <person name="Gruber A."/>
            <person name="Irimia M."/>
            <person name="Maruyama S."/>
            <person name="Arias M.C."/>
            <person name="Ball S.G."/>
            <person name="Gile G.H."/>
            <person name="Hirakawa Y."/>
            <person name="Hopkins J.F."/>
            <person name="Kuo A."/>
            <person name="Rensing S.A."/>
            <person name="Schmutz J."/>
            <person name="Symeonidi A."/>
            <person name="Elias M."/>
            <person name="Eveleigh R.J."/>
            <person name="Herman E.K."/>
            <person name="Klute M.J."/>
            <person name="Nakayama T."/>
            <person name="Obornik M."/>
            <person name="Reyes-Prieto A."/>
            <person name="Armbrust E.V."/>
            <person name="Aves S.J."/>
            <person name="Beiko R.G."/>
            <person name="Coutinho P."/>
            <person name="Dacks J.B."/>
            <person name="Durnford D.G."/>
            <person name="Fast N.M."/>
            <person name="Green B.R."/>
            <person name="Grisdale C.J."/>
            <person name="Hempel F."/>
            <person name="Henrissat B."/>
            <person name="Hoppner M.P."/>
            <person name="Ishida K."/>
            <person name="Kim E."/>
            <person name="Koreny L."/>
            <person name="Kroth P.G."/>
            <person name="Liu Y."/>
            <person name="Malik S.B."/>
            <person name="Maier U.G."/>
            <person name="McRose D."/>
            <person name="Mock T."/>
            <person name="Neilson J.A."/>
            <person name="Onodera N.T."/>
            <person name="Poole A.M."/>
            <person name="Pritham E.J."/>
            <person name="Richards T.A."/>
            <person name="Rocap G."/>
            <person name="Roy S.W."/>
            <person name="Sarai C."/>
            <person name="Schaack S."/>
            <person name="Shirato S."/>
            <person name="Slamovits C.H."/>
            <person name="Spencer D.F."/>
            <person name="Suzuki S."/>
            <person name="Worden A.Z."/>
            <person name="Zauner S."/>
            <person name="Barry K."/>
            <person name="Bell C."/>
            <person name="Bharti A.K."/>
            <person name="Crow J.A."/>
            <person name="Grimwood J."/>
            <person name="Kramer R."/>
            <person name="Lindquist E."/>
            <person name="Lucas S."/>
            <person name="Salamov A."/>
            <person name="McFadden G.I."/>
            <person name="Lane C.E."/>
            <person name="Keeling P.J."/>
            <person name="Gray M.W."/>
            <person name="Grigoriev I.V."/>
            <person name="Archibald J.M."/>
        </authorList>
    </citation>
    <scope>NUCLEOTIDE SEQUENCE</scope>
    <source>
        <strain evidence="5 7">CCMP2712</strain>
    </source>
</reference>
<dbReference type="SUPFAM" id="SSF53335">
    <property type="entry name" value="S-adenosyl-L-methionine-dependent methyltransferases"/>
    <property type="match status" value="1"/>
</dbReference>
<dbReference type="OrthoDB" id="10251242at2759"/>
<dbReference type="PANTHER" id="PTHR10509:SF14">
    <property type="entry name" value="CAFFEOYL-COA O-METHYLTRANSFERASE 3-RELATED"/>
    <property type="match status" value="1"/>
</dbReference>
<evidence type="ECO:0000256" key="2">
    <source>
        <dbReference type="ARBA" id="ARBA00022679"/>
    </source>
</evidence>
<dbReference type="Proteomes" id="UP000011087">
    <property type="component" value="Unassembled WGS sequence"/>
</dbReference>
<name>L1JPD0_GUITC</name>
<dbReference type="eggNOG" id="KOG1663">
    <property type="taxonomic scope" value="Eukaryota"/>
</dbReference>
<proteinExistence type="inferred from homology"/>
<dbReference type="EMBL" id="JH992979">
    <property type="protein sequence ID" value="EKX50287.1"/>
    <property type="molecule type" value="Genomic_DNA"/>
</dbReference>
<feature type="non-terminal residue" evidence="5">
    <location>
        <position position="1"/>
    </location>
</feature>
<dbReference type="PANTHER" id="PTHR10509">
    <property type="entry name" value="O-METHYLTRANSFERASE-RELATED"/>
    <property type="match status" value="1"/>
</dbReference>
<keyword evidence="1" id="KW-0489">Methyltransferase</keyword>
<dbReference type="KEGG" id="gtt:GUITHDRAFT_62362"/>
<protein>
    <recommendedName>
        <fullName evidence="8">Caffeoyl-CoA O-methyltransferase</fullName>
    </recommendedName>
</protein>
<evidence type="ECO:0000313" key="5">
    <source>
        <dbReference type="EMBL" id="EKX50287.1"/>
    </source>
</evidence>
<evidence type="ECO:0000256" key="3">
    <source>
        <dbReference type="ARBA" id="ARBA00022691"/>
    </source>
</evidence>
<dbReference type="InterPro" id="IPR029063">
    <property type="entry name" value="SAM-dependent_MTases_sf"/>
</dbReference>
<dbReference type="HOGENOM" id="CLU_067676_5_1_1"/>
<comment type="similarity">
    <text evidence="4">Belongs to the class I-like SAM-binding methyltransferase superfamily. Cation-dependent O-methyltransferase family.</text>
</comment>
<feature type="non-terminal residue" evidence="5">
    <location>
        <position position="180"/>
    </location>
</feature>
<dbReference type="EnsemblProtists" id="EKX50287">
    <property type="protein sequence ID" value="EKX50287"/>
    <property type="gene ID" value="GUITHDRAFT_62362"/>
</dbReference>
<sequence>KTLSAEEASMQVYPEQGQWLKSMMRAIRARFVLEVGTFTGYSSTCIASSLPADGKLVCLDVSEKYTSIAREAWGRAGLQERIELRLGPGLAEMERMIRDGEGGFDAIFIDADKESYDEYYEAALLLLREGGVVLLDDALWSGRVVGEADAVDEETRSIILLNDKMARDPRVSFILDPIGE</sequence>
<dbReference type="CDD" id="cd02440">
    <property type="entry name" value="AdoMet_MTases"/>
    <property type="match status" value="1"/>
</dbReference>
<organism evidence="5">
    <name type="scientific">Guillardia theta (strain CCMP2712)</name>
    <name type="common">Cryptophyte</name>
    <dbReference type="NCBI Taxonomy" id="905079"/>
    <lineage>
        <taxon>Eukaryota</taxon>
        <taxon>Cryptophyceae</taxon>
        <taxon>Pyrenomonadales</taxon>
        <taxon>Geminigeraceae</taxon>
        <taxon>Guillardia</taxon>
    </lineage>
</organism>
<reference evidence="7" key="2">
    <citation type="submission" date="2012-11" db="EMBL/GenBank/DDBJ databases">
        <authorList>
            <person name="Kuo A."/>
            <person name="Curtis B.A."/>
            <person name="Tanifuji G."/>
            <person name="Burki F."/>
            <person name="Gruber A."/>
            <person name="Irimia M."/>
            <person name="Maruyama S."/>
            <person name="Arias M.C."/>
            <person name="Ball S.G."/>
            <person name="Gile G.H."/>
            <person name="Hirakawa Y."/>
            <person name="Hopkins J.F."/>
            <person name="Rensing S.A."/>
            <person name="Schmutz J."/>
            <person name="Symeonidi A."/>
            <person name="Elias M."/>
            <person name="Eveleigh R.J."/>
            <person name="Herman E.K."/>
            <person name="Klute M.J."/>
            <person name="Nakayama T."/>
            <person name="Obornik M."/>
            <person name="Reyes-Prieto A."/>
            <person name="Armbrust E.V."/>
            <person name="Aves S.J."/>
            <person name="Beiko R.G."/>
            <person name="Coutinho P."/>
            <person name="Dacks J.B."/>
            <person name="Durnford D.G."/>
            <person name="Fast N.M."/>
            <person name="Green B.R."/>
            <person name="Grisdale C."/>
            <person name="Hempe F."/>
            <person name="Henrissat B."/>
            <person name="Hoppner M.P."/>
            <person name="Ishida K.-I."/>
            <person name="Kim E."/>
            <person name="Koreny L."/>
            <person name="Kroth P.G."/>
            <person name="Liu Y."/>
            <person name="Malik S.-B."/>
            <person name="Maier U.G."/>
            <person name="McRose D."/>
            <person name="Mock T."/>
            <person name="Neilson J.A."/>
            <person name="Onodera N.T."/>
            <person name="Poole A.M."/>
            <person name="Pritham E.J."/>
            <person name="Richards T.A."/>
            <person name="Rocap G."/>
            <person name="Roy S.W."/>
            <person name="Sarai C."/>
            <person name="Schaack S."/>
            <person name="Shirato S."/>
            <person name="Slamovits C.H."/>
            <person name="Spencer D.F."/>
            <person name="Suzuki S."/>
            <person name="Worden A.Z."/>
            <person name="Zauner S."/>
            <person name="Barry K."/>
            <person name="Bell C."/>
            <person name="Bharti A.K."/>
            <person name="Crow J.A."/>
            <person name="Grimwood J."/>
            <person name="Kramer R."/>
            <person name="Lindquist E."/>
            <person name="Lucas S."/>
            <person name="Salamov A."/>
            <person name="McFadden G.I."/>
            <person name="Lane C.E."/>
            <person name="Keeling P.J."/>
            <person name="Gray M.W."/>
            <person name="Grigoriev I.V."/>
            <person name="Archibald J.M."/>
        </authorList>
    </citation>
    <scope>NUCLEOTIDE SEQUENCE</scope>
    <source>
        <strain evidence="7">CCMP2712</strain>
    </source>
</reference>
<dbReference type="Pfam" id="PF01596">
    <property type="entry name" value="Methyltransf_3"/>
    <property type="match status" value="1"/>
</dbReference>
<dbReference type="GO" id="GO:0032259">
    <property type="term" value="P:methylation"/>
    <property type="evidence" value="ECO:0007669"/>
    <property type="project" value="UniProtKB-KW"/>
</dbReference>
<reference evidence="6" key="3">
    <citation type="submission" date="2015-06" db="UniProtKB">
        <authorList>
            <consortium name="EnsemblProtists"/>
        </authorList>
    </citation>
    <scope>IDENTIFICATION</scope>
</reference>